<dbReference type="PROSITE" id="PS50112">
    <property type="entry name" value="PAS"/>
    <property type="match status" value="1"/>
</dbReference>
<dbReference type="EC" id="2.7.13.3" evidence="2"/>
<dbReference type="InterPro" id="IPR013656">
    <property type="entry name" value="PAS_4"/>
</dbReference>
<dbReference type="PANTHER" id="PTHR41523">
    <property type="entry name" value="TWO-COMPONENT SYSTEM SENSOR PROTEIN"/>
    <property type="match status" value="1"/>
</dbReference>
<dbReference type="GO" id="GO:0005524">
    <property type="term" value="F:ATP binding"/>
    <property type="evidence" value="ECO:0007669"/>
    <property type="project" value="UniProtKB-KW"/>
</dbReference>
<accession>A0A4P7HIB5</accession>
<evidence type="ECO:0000256" key="4">
    <source>
        <dbReference type="ARBA" id="ARBA00022679"/>
    </source>
</evidence>
<evidence type="ECO:0000256" key="6">
    <source>
        <dbReference type="ARBA" id="ARBA00022777"/>
    </source>
</evidence>
<dbReference type="SMART" id="SM00911">
    <property type="entry name" value="HWE_HK"/>
    <property type="match status" value="1"/>
</dbReference>
<dbReference type="Pfam" id="PF07536">
    <property type="entry name" value="HWE_HK"/>
    <property type="match status" value="1"/>
</dbReference>
<sequence>MDLDELYRVLRGSHIRARNIVDTIRDPLLVLDSDLCVISANPAFYRTFATHSEETVGLPFTDLGHGQWNIEELQALLRNVIPKSASVFDYEVRADFPDMGCRTMLISAQRVEHPDSRQRILLLSIVDATARRERENDQDMLIGEYDHRIRNMLSVMRALARQTRTQGQSAEAYRDALLQRFDALARAQEISTRGDARQLADLTARIMEPHLNGTSRVRILGGPPITLKATETVSLGMILHELSTNALKHGALSASGGEVTIAWTSGQDDEGTSVVQLGWQERNGPAATPPSVPGFGTSLIAYSVRQELGGTARLDYGPDGLTAELTFPRV</sequence>
<evidence type="ECO:0000313" key="9">
    <source>
        <dbReference type="EMBL" id="QBX33393.1"/>
    </source>
</evidence>
<dbReference type="Proteomes" id="UP000296374">
    <property type="component" value="Chromosome"/>
</dbReference>
<dbReference type="RefSeq" id="WP_135311692.1">
    <property type="nucleotide sequence ID" value="NZ_CP038439.1"/>
</dbReference>
<evidence type="ECO:0000256" key="5">
    <source>
        <dbReference type="ARBA" id="ARBA00022741"/>
    </source>
</evidence>
<gene>
    <name evidence="9" type="ORF">E4191_00675</name>
</gene>
<keyword evidence="6" id="KW-0418">Kinase</keyword>
<dbReference type="PANTHER" id="PTHR41523:SF7">
    <property type="entry name" value="HISTIDINE KINASE"/>
    <property type="match status" value="1"/>
</dbReference>
<dbReference type="Gene3D" id="3.30.565.10">
    <property type="entry name" value="Histidine kinase-like ATPase, C-terminal domain"/>
    <property type="match status" value="1"/>
</dbReference>
<evidence type="ECO:0000259" key="8">
    <source>
        <dbReference type="PROSITE" id="PS50112"/>
    </source>
</evidence>
<evidence type="ECO:0000256" key="3">
    <source>
        <dbReference type="ARBA" id="ARBA00022553"/>
    </source>
</evidence>
<dbReference type="InterPro" id="IPR035965">
    <property type="entry name" value="PAS-like_dom_sf"/>
</dbReference>
<dbReference type="InterPro" id="IPR011102">
    <property type="entry name" value="Sig_transdc_His_kinase_HWE"/>
</dbReference>
<dbReference type="SMART" id="SM00091">
    <property type="entry name" value="PAS"/>
    <property type="match status" value="1"/>
</dbReference>
<dbReference type="KEGG" id="plia:E4191_00675"/>
<dbReference type="NCBIfam" id="TIGR00229">
    <property type="entry name" value="sensory_box"/>
    <property type="match status" value="1"/>
</dbReference>
<comment type="catalytic activity">
    <reaction evidence="1">
        <text>ATP + protein L-histidine = ADP + protein N-phospho-L-histidine.</text>
        <dbReference type="EC" id="2.7.13.3"/>
    </reaction>
</comment>
<name>A0A4P7HIB5_9RHOB</name>
<dbReference type="SUPFAM" id="SSF55785">
    <property type="entry name" value="PYP-like sensor domain (PAS domain)"/>
    <property type="match status" value="1"/>
</dbReference>
<evidence type="ECO:0000256" key="2">
    <source>
        <dbReference type="ARBA" id="ARBA00012438"/>
    </source>
</evidence>
<keyword evidence="5" id="KW-0547">Nucleotide-binding</keyword>
<protein>
    <recommendedName>
        <fullName evidence="2">histidine kinase</fullName>
        <ecNumber evidence="2">2.7.13.3</ecNumber>
    </recommendedName>
</protein>
<dbReference type="CDD" id="cd00130">
    <property type="entry name" value="PAS"/>
    <property type="match status" value="1"/>
</dbReference>
<organism evidence="9 10">
    <name type="scientific">Paracoccus liaowanqingii</name>
    <dbReference type="NCBI Taxonomy" id="2560053"/>
    <lineage>
        <taxon>Bacteria</taxon>
        <taxon>Pseudomonadati</taxon>
        <taxon>Pseudomonadota</taxon>
        <taxon>Alphaproteobacteria</taxon>
        <taxon>Rhodobacterales</taxon>
        <taxon>Paracoccaceae</taxon>
        <taxon>Paracoccus</taxon>
    </lineage>
</organism>
<keyword evidence="4" id="KW-0808">Transferase</keyword>
<evidence type="ECO:0000256" key="1">
    <source>
        <dbReference type="ARBA" id="ARBA00000085"/>
    </source>
</evidence>
<dbReference type="GO" id="GO:0004673">
    <property type="term" value="F:protein histidine kinase activity"/>
    <property type="evidence" value="ECO:0007669"/>
    <property type="project" value="UniProtKB-EC"/>
</dbReference>
<dbReference type="InterPro" id="IPR036890">
    <property type="entry name" value="HATPase_C_sf"/>
</dbReference>
<dbReference type="Gene3D" id="3.30.450.20">
    <property type="entry name" value="PAS domain"/>
    <property type="match status" value="1"/>
</dbReference>
<dbReference type="InterPro" id="IPR000014">
    <property type="entry name" value="PAS"/>
</dbReference>
<dbReference type="EMBL" id="CP038439">
    <property type="protein sequence ID" value="QBX33393.1"/>
    <property type="molecule type" value="Genomic_DNA"/>
</dbReference>
<evidence type="ECO:0000256" key="7">
    <source>
        <dbReference type="ARBA" id="ARBA00022840"/>
    </source>
</evidence>
<keyword evidence="7" id="KW-0067">ATP-binding</keyword>
<dbReference type="Pfam" id="PF08448">
    <property type="entry name" value="PAS_4"/>
    <property type="match status" value="1"/>
</dbReference>
<feature type="domain" description="PAS" evidence="8">
    <location>
        <begin position="13"/>
        <end position="57"/>
    </location>
</feature>
<reference evidence="10" key="1">
    <citation type="submission" date="2019-03" db="EMBL/GenBank/DDBJ databases">
        <authorList>
            <person name="Li J."/>
        </authorList>
    </citation>
    <scope>NUCLEOTIDE SEQUENCE [LARGE SCALE GENOMIC DNA]</scope>
    <source>
        <strain evidence="10">2251</strain>
    </source>
</reference>
<proteinExistence type="predicted"/>
<dbReference type="AlphaFoldDB" id="A0A4P7HIB5"/>
<dbReference type="SUPFAM" id="SSF55874">
    <property type="entry name" value="ATPase domain of HSP90 chaperone/DNA topoisomerase II/histidine kinase"/>
    <property type="match status" value="1"/>
</dbReference>
<evidence type="ECO:0000313" key="10">
    <source>
        <dbReference type="Proteomes" id="UP000296374"/>
    </source>
</evidence>
<keyword evidence="3" id="KW-0597">Phosphoprotein</keyword>